<dbReference type="InterPro" id="IPR041489">
    <property type="entry name" value="PDZ_6"/>
</dbReference>
<dbReference type="PRINTS" id="PR00834">
    <property type="entry name" value="PROTEASES2C"/>
</dbReference>
<feature type="domain" description="PDZ" evidence="4">
    <location>
        <begin position="294"/>
        <end position="371"/>
    </location>
</feature>
<keyword evidence="3" id="KW-0378">Hydrolase</keyword>
<dbReference type="Gene3D" id="2.30.42.10">
    <property type="match status" value="1"/>
</dbReference>
<protein>
    <submittedName>
        <fullName evidence="5">Trypsin-like peptidase domain-containing protein</fullName>
    </submittedName>
</protein>
<dbReference type="PANTHER" id="PTHR43343:SF3">
    <property type="entry name" value="PROTEASE DO-LIKE 8, CHLOROPLASTIC"/>
    <property type="match status" value="1"/>
</dbReference>
<dbReference type="PANTHER" id="PTHR43343">
    <property type="entry name" value="PEPTIDASE S12"/>
    <property type="match status" value="1"/>
</dbReference>
<evidence type="ECO:0000313" key="5">
    <source>
        <dbReference type="EMBL" id="QQG45748.1"/>
    </source>
</evidence>
<dbReference type="InterPro" id="IPR001940">
    <property type="entry name" value="Peptidase_S1C"/>
</dbReference>
<evidence type="ECO:0000256" key="3">
    <source>
        <dbReference type="ARBA" id="ARBA00022801"/>
    </source>
</evidence>
<dbReference type="InterPro" id="IPR036034">
    <property type="entry name" value="PDZ_sf"/>
</dbReference>
<comment type="similarity">
    <text evidence="1">Belongs to the peptidase S1C family.</text>
</comment>
<keyword evidence="2" id="KW-0645">Protease</keyword>
<dbReference type="InterPro" id="IPR001478">
    <property type="entry name" value="PDZ"/>
</dbReference>
<dbReference type="GO" id="GO:0004252">
    <property type="term" value="F:serine-type endopeptidase activity"/>
    <property type="evidence" value="ECO:0007669"/>
    <property type="project" value="InterPro"/>
</dbReference>
<dbReference type="SMART" id="SM00228">
    <property type="entry name" value="PDZ"/>
    <property type="match status" value="1"/>
</dbReference>
<dbReference type="Pfam" id="PF17820">
    <property type="entry name" value="PDZ_6"/>
    <property type="match status" value="1"/>
</dbReference>
<accession>A0A7T5RKG1</accession>
<dbReference type="InterPro" id="IPR043504">
    <property type="entry name" value="Peptidase_S1_PA_chymotrypsin"/>
</dbReference>
<dbReference type="InterPro" id="IPR051201">
    <property type="entry name" value="Chloro_Bact_Ser_Proteases"/>
</dbReference>
<dbReference type="SUPFAM" id="SSF50156">
    <property type="entry name" value="PDZ domain-like"/>
    <property type="match status" value="1"/>
</dbReference>
<dbReference type="AlphaFoldDB" id="A0A7T5RKG1"/>
<dbReference type="EMBL" id="CP066690">
    <property type="protein sequence ID" value="QQG45748.1"/>
    <property type="molecule type" value="Genomic_DNA"/>
</dbReference>
<dbReference type="InterPro" id="IPR009003">
    <property type="entry name" value="Peptidase_S1_PA"/>
</dbReference>
<reference evidence="5 6" key="1">
    <citation type="submission" date="2020-07" db="EMBL/GenBank/DDBJ databases">
        <title>Huge and variable diversity of episymbiotic CPR bacteria and DPANN archaea in groundwater ecosystems.</title>
        <authorList>
            <person name="He C.Y."/>
            <person name="Keren R."/>
            <person name="Whittaker M."/>
            <person name="Farag I.F."/>
            <person name="Doudna J."/>
            <person name="Cate J.H.D."/>
            <person name="Banfield J.F."/>
        </authorList>
    </citation>
    <scope>NUCLEOTIDE SEQUENCE [LARGE SCALE GENOMIC DNA]</scope>
    <source>
        <strain evidence="5">NC_groundwater_541_Ag_S-0.1um_46_50</strain>
    </source>
</reference>
<gene>
    <name evidence="5" type="ORF">HYW89_00985</name>
</gene>
<evidence type="ECO:0000259" key="4">
    <source>
        <dbReference type="PROSITE" id="PS50106"/>
    </source>
</evidence>
<organism evidence="5 6">
    <name type="scientific">Candidatus Sungiibacteriota bacterium</name>
    <dbReference type="NCBI Taxonomy" id="2750080"/>
    <lineage>
        <taxon>Bacteria</taxon>
        <taxon>Candidatus Sungiibacteriota</taxon>
    </lineage>
</organism>
<evidence type="ECO:0000313" key="6">
    <source>
        <dbReference type="Proteomes" id="UP000595618"/>
    </source>
</evidence>
<sequence>MPGGEPFFFNRPQKILEKITEKISNNTEIQEKILRQDELVVRVVEESSPAVVSVVASKDVPVVEQFFIDPFGDDPFFRQFFGDGSGFSIPQFRQKGTKREEVSSGTGFIVSSDGFIVTNKHVVADKDADYTALMNDGRKVPAKVLARDPLQDLAVLKIDGTDHPLLKFGDSSRVKIGQSVIAIGNALGEFRNTVSVGIVSGLQRSVVASGAPTGPEMLQELIQTDAAINPGNSGGPLLNLRGEVIGINTAVARGAENIGFAIPVNKVKRALENVRTHGKIIYPFLGVRYIAVTKTLAEKEKLGRDYGALLKGSETEYAVIPGSPAGRAGLRAGDIILELNGERIDQEQTLASLIQKYQVGAEITLKVFREGKEFEVKIKLEERK</sequence>
<dbReference type="PROSITE" id="PS50106">
    <property type="entry name" value="PDZ"/>
    <property type="match status" value="1"/>
</dbReference>
<dbReference type="Pfam" id="PF13365">
    <property type="entry name" value="Trypsin_2"/>
    <property type="match status" value="1"/>
</dbReference>
<dbReference type="Gene3D" id="2.40.10.10">
    <property type="entry name" value="Trypsin-like serine proteases"/>
    <property type="match status" value="2"/>
</dbReference>
<dbReference type="Proteomes" id="UP000595618">
    <property type="component" value="Chromosome"/>
</dbReference>
<evidence type="ECO:0000256" key="2">
    <source>
        <dbReference type="ARBA" id="ARBA00022670"/>
    </source>
</evidence>
<dbReference type="SUPFAM" id="SSF50494">
    <property type="entry name" value="Trypsin-like serine proteases"/>
    <property type="match status" value="1"/>
</dbReference>
<proteinExistence type="inferred from homology"/>
<evidence type="ECO:0000256" key="1">
    <source>
        <dbReference type="ARBA" id="ARBA00010541"/>
    </source>
</evidence>
<dbReference type="GO" id="GO:0006508">
    <property type="term" value="P:proteolysis"/>
    <property type="evidence" value="ECO:0007669"/>
    <property type="project" value="UniProtKB-KW"/>
</dbReference>
<name>A0A7T5RKG1_9BACT</name>